<feature type="signal peptide" evidence="6">
    <location>
        <begin position="1"/>
        <end position="21"/>
    </location>
</feature>
<dbReference type="GO" id="GO:0015867">
    <property type="term" value="P:ATP transport"/>
    <property type="evidence" value="ECO:0007669"/>
    <property type="project" value="TreeGrafter"/>
</dbReference>
<keyword evidence="8" id="KW-1185">Reference proteome</keyword>
<reference evidence="7 8" key="2">
    <citation type="submission" date="2018-11" db="EMBL/GenBank/DDBJ databases">
        <authorList>
            <consortium name="Pathogen Informatics"/>
        </authorList>
    </citation>
    <scope>NUCLEOTIDE SEQUENCE [LARGE SCALE GENOMIC DNA]</scope>
</reference>
<proteinExistence type="predicted"/>
<dbReference type="InterPro" id="IPR036259">
    <property type="entry name" value="MFS_trans_sf"/>
</dbReference>
<dbReference type="Proteomes" id="UP000050794">
    <property type="component" value="Unassembled WGS sequence"/>
</dbReference>
<keyword evidence="4 5" id="KW-0472">Membrane</keyword>
<evidence type="ECO:0000256" key="2">
    <source>
        <dbReference type="ARBA" id="ARBA00022692"/>
    </source>
</evidence>
<dbReference type="InterPro" id="IPR011701">
    <property type="entry name" value="MFS"/>
</dbReference>
<evidence type="ECO:0000313" key="9">
    <source>
        <dbReference type="WBParaSite" id="TCNE_0000988001-mRNA-1"/>
    </source>
</evidence>
<dbReference type="PANTHER" id="PTHR11662:SF279">
    <property type="entry name" value="VOLTAGE-GATED PURINE NUCLEOTIDE UNIPORTER SLC17A9"/>
    <property type="match status" value="1"/>
</dbReference>
<protein>
    <submittedName>
        <fullName evidence="9">MFS domain-containing protein</fullName>
    </submittedName>
</protein>
<evidence type="ECO:0000256" key="4">
    <source>
        <dbReference type="ARBA" id="ARBA00023136"/>
    </source>
</evidence>
<evidence type="ECO:0000313" key="7">
    <source>
        <dbReference type="EMBL" id="VDM41201.1"/>
    </source>
</evidence>
<keyword evidence="3 5" id="KW-1133">Transmembrane helix</keyword>
<feature type="transmembrane region" description="Helical" evidence="5">
    <location>
        <begin position="343"/>
        <end position="363"/>
    </location>
</feature>
<dbReference type="Pfam" id="PF07690">
    <property type="entry name" value="MFS_1"/>
    <property type="match status" value="2"/>
</dbReference>
<feature type="transmembrane region" description="Helical" evidence="5">
    <location>
        <begin position="400"/>
        <end position="425"/>
    </location>
</feature>
<name>A0A183UN10_TOXCA</name>
<dbReference type="Gene3D" id="1.20.1250.20">
    <property type="entry name" value="MFS general substrate transporter like domains"/>
    <property type="match status" value="2"/>
</dbReference>
<evidence type="ECO:0000256" key="5">
    <source>
        <dbReference type="SAM" id="Phobius"/>
    </source>
</evidence>
<evidence type="ECO:0000256" key="3">
    <source>
        <dbReference type="ARBA" id="ARBA00022989"/>
    </source>
</evidence>
<evidence type="ECO:0000313" key="8">
    <source>
        <dbReference type="Proteomes" id="UP000050794"/>
    </source>
</evidence>
<dbReference type="PANTHER" id="PTHR11662">
    <property type="entry name" value="SOLUTE CARRIER FAMILY 17"/>
    <property type="match status" value="1"/>
</dbReference>
<feature type="transmembrane region" description="Helical" evidence="5">
    <location>
        <begin position="431"/>
        <end position="452"/>
    </location>
</feature>
<evidence type="ECO:0000256" key="6">
    <source>
        <dbReference type="SAM" id="SignalP"/>
    </source>
</evidence>
<feature type="transmembrane region" description="Helical" evidence="5">
    <location>
        <begin position="306"/>
        <end position="331"/>
    </location>
</feature>
<keyword evidence="6" id="KW-0732">Signal</keyword>
<gene>
    <name evidence="7" type="ORF">TCNE_LOCUS9880</name>
</gene>
<feature type="transmembrane region" description="Helical" evidence="5">
    <location>
        <begin position="270"/>
        <end position="286"/>
    </location>
</feature>
<dbReference type="InterPro" id="IPR050382">
    <property type="entry name" value="MFS_Na/Anion_cotransporter"/>
</dbReference>
<evidence type="ECO:0000256" key="1">
    <source>
        <dbReference type="ARBA" id="ARBA00004141"/>
    </source>
</evidence>
<dbReference type="GO" id="GO:0022857">
    <property type="term" value="F:transmembrane transporter activity"/>
    <property type="evidence" value="ECO:0007669"/>
    <property type="project" value="InterPro"/>
</dbReference>
<reference evidence="9" key="1">
    <citation type="submission" date="2016-06" db="UniProtKB">
        <authorList>
            <consortium name="WormBaseParasite"/>
        </authorList>
    </citation>
    <scope>IDENTIFICATION</scope>
</reference>
<feature type="transmembrane region" description="Helical" evidence="5">
    <location>
        <begin position="183"/>
        <end position="206"/>
    </location>
</feature>
<organism evidence="8 9">
    <name type="scientific">Toxocara canis</name>
    <name type="common">Canine roundworm</name>
    <dbReference type="NCBI Taxonomy" id="6265"/>
    <lineage>
        <taxon>Eukaryota</taxon>
        <taxon>Metazoa</taxon>
        <taxon>Ecdysozoa</taxon>
        <taxon>Nematoda</taxon>
        <taxon>Chromadorea</taxon>
        <taxon>Rhabditida</taxon>
        <taxon>Spirurina</taxon>
        <taxon>Ascaridomorpha</taxon>
        <taxon>Ascaridoidea</taxon>
        <taxon>Toxocaridae</taxon>
        <taxon>Toxocara</taxon>
    </lineage>
</organism>
<comment type="subcellular location">
    <subcellularLocation>
        <location evidence="1">Membrane</location>
        <topology evidence="1">Multi-pass membrane protein</topology>
    </subcellularLocation>
</comment>
<keyword evidence="2 5" id="KW-0812">Transmembrane</keyword>
<feature type="transmembrane region" description="Helical" evidence="5">
    <location>
        <begin position="124"/>
        <end position="144"/>
    </location>
</feature>
<dbReference type="EMBL" id="UYWY01020313">
    <property type="protein sequence ID" value="VDM41201.1"/>
    <property type="molecule type" value="Genomic_DNA"/>
</dbReference>
<accession>A0A183UN10</accession>
<dbReference type="SUPFAM" id="SSF103473">
    <property type="entry name" value="MFS general substrate transporter"/>
    <property type="match status" value="1"/>
</dbReference>
<dbReference type="WBParaSite" id="TCNE_0000988001-mRNA-1">
    <property type="protein sequence ID" value="TCNE_0000988001-mRNA-1"/>
    <property type="gene ID" value="TCNE_0000988001"/>
</dbReference>
<feature type="chain" id="PRO_5044553290" evidence="6">
    <location>
        <begin position="22"/>
        <end position="459"/>
    </location>
</feature>
<sequence>MYALLALAELVVCAVPKQVDGSDDKFVITLSKNRFKVPPERVSLTAGIHRPAVRDMSLTSSKKRSSPDDDHLLTTKLWNKSECRVWTANLFLGTCTLYASRVALPICATAVAHEYAWNKNDSGTVLSCFFWGYACTQLVAGAIADRFGGEGILRLTTLLWALLTFFTPQLFDLSYSTHTPFFFVILVRILTGIGQGLISLMWWIVFRMMTSPRSRRARTASLAENASVHPADDAEILLPHTLHRSLSTPNLGAPETSTVVPWSKLFRHPAFWAAAVAQYCGANAYYTMFSWLPSYFSDNFPNAKAVVYNVVPSAAIVVTSFCAPFMATRLFTRLHSLTAARRIMEGVSLAVMALCLLVVSWSSHFTSTLLIFTLAMAARGLHHGGVSVNPCDFAPQHTGAVFGIFNSFASVTGFIGVYVAGYILHETGNNWTYVFVFTSAQCVLGALAYSLMGTAKRII</sequence>
<dbReference type="AlphaFoldDB" id="A0A183UN10"/>
<dbReference type="GO" id="GO:0016020">
    <property type="term" value="C:membrane"/>
    <property type="evidence" value="ECO:0007669"/>
    <property type="project" value="UniProtKB-SubCell"/>
</dbReference>
<feature type="transmembrane region" description="Helical" evidence="5">
    <location>
        <begin position="151"/>
        <end position="171"/>
    </location>
</feature>